<dbReference type="InterPro" id="IPR052343">
    <property type="entry name" value="Retrotransposon-Effector_Assoc"/>
</dbReference>
<reference evidence="2" key="2">
    <citation type="submission" date="2025-08" db="UniProtKB">
        <authorList>
            <consortium name="RefSeq"/>
        </authorList>
    </citation>
    <scope>IDENTIFICATION</scope>
    <source>
        <tissue evidence="2">Leaf</tissue>
    </source>
</reference>
<evidence type="ECO:0000313" key="2">
    <source>
        <dbReference type="RefSeq" id="XP_056689968.1"/>
    </source>
</evidence>
<dbReference type="GeneID" id="130464686"/>
<name>A0ABM3R2X7_SPIOL</name>
<dbReference type="PANTHER" id="PTHR46890:SF43">
    <property type="entry name" value="NON-LTR RETROELEMENT REVERSE TRANSCRIPTASE"/>
    <property type="match status" value="1"/>
</dbReference>
<gene>
    <name evidence="2" type="primary">LOC130464686</name>
</gene>
<protein>
    <recommendedName>
        <fullName evidence="3">Reverse transcriptase domain-containing protein</fullName>
    </recommendedName>
</protein>
<proteinExistence type="predicted"/>
<dbReference type="PANTHER" id="PTHR46890">
    <property type="entry name" value="NON-LTR RETROLELEMENT REVERSE TRANSCRIPTASE-LIKE PROTEIN-RELATED"/>
    <property type="match status" value="1"/>
</dbReference>
<sequence length="155" mass="17463">MENRTPVKSVVIDQGPRLSMAHKNSLDCTFQDADIKKMLESIPVTKAPRLYGFNSQFFKSAWPIIKADFYQDIKYFFVTEKLLKEINVTPISLVPKLPVPASVGDFRPIACCSVLYKCIFKLLCAKLKLVLPDIVSPNQGAFVSKRSILHNVLLC</sequence>
<accession>A0ABM3R2X7</accession>
<keyword evidence="1" id="KW-1185">Reference proteome</keyword>
<evidence type="ECO:0008006" key="3">
    <source>
        <dbReference type="Google" id="ProtNLM"/>
    </source>
</evidence>
<dbReference type="RefSeq" id="XP_056689968.1">
    <property type="nucleotide sequence ID" value="XM_056833990.1"/>
</dbReference>
<evidence type="ECO:0000313" key="1">
    <source>
        <dbReference type="Proteomes" id="UP000813463"/>
    </source>
</evidence>
<organism evidence="1 2">
    <name type="scientific">Spinacia oleracea</name>
    <name type="common">Spinach</name>
    <dbReference type="NCBI Taxonomy" id="3562"/>
    <lineage>
        <taxon>Eukaryota</taxon>
        <taxon>Viridiplantae</taxon>
        <taxon>Streptophyta</taxon>
        <taxon>Embryophyta</taxon>
        <taxon>Tracheophyta</taxon>
        <taxon>Spermatophyta</taxon>
        <taxon>Magnoliopsida</taxon>
        <taxon>eudicotyledons</taxon>
        <taxon>Gunneridae</taxon>
        <taxon>Pentapetalae</taxon>
        <taxon>Caryophyllales</taxon>
        <taxon>Chenopodiaceae</taxon>
        <taxon>Chenopodioideae</taxon>
        <taxon>Anserineae</taxon>
        <taxon>Spinacia</taxon>
    </lineage>
</organism>
<reference evidence="1" key="1">
    <citation type="journal article" date="2021" name="Nat. Commun.">
        <title>Genomic analyses provide insights into spinach domestication and the genetic basis of agronomic traits.</title>
        <authorList>
            <person name="Cai X."/>
            <person name="Sun X."/>
            <person name="Xu C."/>
            <person name="Sun H."/>
            <person name="Wang X."/>
            <person name="Ge C."/>
            <person name="Zhang Z."/>
            <person name="Wang Q."/>
            <person name="Fei Z."/>
            <person name="Jiao C."/>
            <person name="Wang Q."/>
        </authorList>
    </citation>
    <scope>NUCLEOTIDE SEQUENCE [LARGE SCALE GENOMIC DNA]</scope>
    <source>
        <strain evidence="1">cv. Varoflay</strain>
    </source>
</reference>
<dbReference type="Proteomes" id="UP000813463">
    <property type="component" value="Chromosome 1"/>
</dbReference>